<protein>
    <submittedName>
        <fullName evidence="8">AAA family ATPase</fullName>
    </submittedName>
</protein>
<keyword evidence="9" id="KW-1185">Reference proteome</keyword>
<evidence type="ECO:0000259" key="7">
    <source>
        <dbReference type="PROSITE" id="PS51755"/>
    </source>
</evidence>
<dbReference type="Gene3D" id="3.40.50.300">
    <property type="entry name" value="P-loop containing nucleotide triphosphate hydrolases"/>
    <property type="match status" value="1"/>
</dbReference>
<comment type="similarity">
    <text evidence="1">Belongs to the AfsR/DnrI/RedD regulatory family.</text>
</comment>
<dbReference type="Proteomes" id="UP001147653">
    <property type="component" value="Unassembled WGS sequence"/>
</dbReference>
<dbReference type="GO" id="GO:0003677">
    <property type="term" value="F:DNA binding"/>
    <property type="evidence" value="ECO:0007669"/>
    <property type="project" value="UniProtKB-UniRule"/>
</dbReference>
<dbReference type="InterPro" id="IPR001867">
    <property type="entry name" value="OmpR/PhoB-type_DNA-bd"/>
</dbReference>
<keyword evidence="4" id="KW-0804">Transcription</keyword>
<dbReference type="SMART" id="SM01043">
    <property type="entry name" value="BTAD"/>
    <property type="match status" value="1"/>
</dbReference>
<dbReference type="InterPro" id="IPR005158">
    <property type="entry name" value="BTAD"/>
</dbReference>
<sequence length="784" mass="81459">MDASYRLLGPLTALRGDAVIDLGPPKQRATLALLLLHRGRQVSTDRLIDALWGDEPPPSALASIQAYVSNLRRALRDTAGASSAIVRRAQGYVLEVPPDRVDLAVFGVELGAARTAAESGTWSAALTHADAALALWRGELLEDLSDQAWVRAEAEAIEALRTECRETQVTALLAAQRVAPALAAAVELRKAHPLRDRACWLHMIALHRAGRTSEALDAYQDHARRLDEELGLEPGTELRELQVAILRHEPALAAWPRPASWTGAAALHSPVGPADDAGAGAAGATGVGGDAASLFAGRALAEPDPASALVGRGRETGVVDELLADACGANARWLVLTGPAGIGKTRLAEELVHRMRALGGRDAWSRCSEEDGAPAWWPIRQLVRALGEDPDTLLVPPAHVDADAARFALYERVAELLQRAATTAPLAVVVDDAQWADPTSARCLAYLVGALREVPVAFALTLRDGFDEAAVAPLLQALARSDGHRQLAVGPLALADVRELANTIAGDPLSEREADDLARRTGGNPLFVSEYARLPTDARVQGDTPLAVRSVLGRRISGLEPEILQVLRAAAVIGDVVDLPALAATLGMQADVVAEALDEAADEHVLVPSQDSAGYAFAHGLLRDELLAGLPAMRRRRLHARVAATLTGTDGDSVSRRAQHLVAALGVVEPDEVIDACVAAARVAETRWSSEVAADWWAEALRVHDLQPGSDEEHEAGPSAATGGGDTSAPGRPGTATGDDTTSAPGGAHAAAGPSATDDDGAGGATGADAAGGPGGAGGATGKS</sequence>
<dbReference type="PANTHER" id="PTHR35807">
    <property type="entry name" value="TRANSCRIPTIONAL REGULATOR REDD-RELATED"/>
    <property type="match status" value="1"/>
</dbReference>
<dbReference type="PANTHER" id="PTHR35807:SF1">
    <property type="entry name" value="TRANSCRIPTIONAL REGULATOR REDD"/>
    <property type="match status" value="1"/>
</dbReference>
<dbReference type="SUPFAM" id="SSF46894">
    <property type="entry name" value="C-terminal effector domain of the bipartite response regulators"/>
    <property type="match status" value="1"/>
</dbReference>
<organism evidence="8 9">
    <name type="scientific">Solirubrobacter phytolaccae</name>
    <dbReference type="NCBI Taxonomy" id="1404360"/>
    <lineage>
        <taxon>Bacteria</taxon>
        <taxon>Bacillati</taxon>
        <taxon>Actinomycetota</taxon>
        <taxon>Thermoleophilia</taxon>
        <taxon>Solirubrobacterales</taxon>
        <taxon>Solirubrobacteraceae</taxon>
        <taxon>Solirubrobacter</taxon>
    </lineage>
</organism>
<reference evidence="8" key="1">
    <citation type="submission" date="2022-10" db="EMBL/GenBank/DDBJ databases">
        <title>The WGS of Solirubrobacter phytolaccae KCTC 29190.</title>
        <authorList>
            <person name="Jiang Z."/>
        </authorList>
    </citation>
    <scope>NUCLEOTIDE SEQUENCE</scope>
    <source>
        <strain evidence="8">KCTC 29190</strain>
    </source>
</reference>
<dbReference type="InterPro" id="IPR051677">
    <property type="entry name" value="AfsR-DnrI-RedD_regulator"/>
</dbReference>
<feature type="region of interest" description="Disordered" evidence="6">
    <location>
        <begin position="708"/>
        <end position="784"/>
    </location>
</feature>
<dbReference type="RefSeq" id="WP_270029823.1">
    <property type="nucleotide sequence ID" value="NZ_JAPDDP010000108.1"/>
</dbReference>
<evidence type="ECO:0000256" key="4">
    <source>
        <dbReference type="ARBA" id="ARBA00023163"/>
    </source>
</evidence>
<accession>A0A9X3NFV2</accession>
<evidence type="ECO:0000256" key="1">
    <source>
        <dbReference type="ARBA" id="ARBA00005820"/>
    </source>
</evidence>
<feature type="DNA-binding region" description="OmpR/PhoB-type" evidence="5">
    <location>
        <begin position="1"/>
        <end position="96"/>
    </location>
</feature>
<feature type="compositionally biased region" description="Gly residues" evidence="6">
    <location>
        <begin position="762"/>
        <end position="784"/>
    </location>
</feature>
<dbReference type="PROSITE" id="PS51755">
    <property type="entry name" value="OMPR_PHOB"/>
    <property type="match status" value="1"/>
</dbReference>
<dbReference type="InterPro" id="IPR027417">
    <property type="entry name" value="P-loop_NTPase"/>
</dbReference>
<evidence type="ECO:0000256" key="3">
    <source>
        <dbReference type="ARBA" id="ARBA00023125"/>
    </source>
</evidence>
<dbReference type="GO" id="GO:0000160">
    <property type="term" value="P:phosphorelay signal transduction system"/>
    <property type="evidence" value="ECO:0007669"/>
    <property type="project" value="InterPro"/>
</dbReference>
<keyword evidence="2" id="KW-0805">Transcription regulation</keyword>
<dbReference type="Pfam" id="PF03704">
    <property type="entry name" value="BTAD"/>
    <property type="match status" value="1"/>
</dbReference>
<dbReference type="EMBL" id="JAPDDP010000108">
    <property type="protein sequence ID" value="MDA0185326.1"/>
    <property type="molecule type" value="Genomic_DNA"/>
</dbReference>
<dbReference type="Gene3D" id="1.25.40.10">
    <property type="entry name" value="Tetratricopeptide repeat domain"/>
    <property type="match status" value="1"/>
</dbReference>
<evidence type="ECO:0000256" key="5">
    <source>
        <dbReference type="PROSITE-ProRule" id="PRU01091"/>
    </source>
</evidence>
<proteinExistence type="inferred from homology"/>
<dbReference type="SUPFAM" id="SSF52540">
    <property type="entry name" value="P-loop containing nucleoside triphosphate hydrolases"/>
    <property type="match status" value="1"/>
</dbReference>
<evidence type="ECO:0000313" key="8">
    <source>
        <dbReference type="EMBL" id="MDA0185326.1"/>
    </source>
</evidence>
<evidence type="ECO:0000256" key="2">
    <source>
        <dbReference type="ARBA" id="ARBA00023015"/>
    </source>
</evidence>
<evidence type="ECO:0000313" key="9">
    <source>
        <dbReference type="Proteomes" id="UP001147653"/>
    </source>
</evidence>
<dbReference type="SUPFAM" id="SSF48452">
    <property type="entry name" value="TPR-like"/>
    <property type="match status" value="1"/>
</dbReference>
<keyword evidence="3 5" id="KW-0238">DNA-binding</keyword>
<dbReference type="Gene3D" id="1.10.10.10">
    <property type="entry name" value="Winged helix-like DNA-binding domain superfamily/Winged helix DNA-binding domain"/>
    <property type="match status" value="1"/>
</dbReference>
<feature type="domain" description="OmpR/PhoB-type" evidence="7">
    <location>
        <begin position="1"/>
        <end position="96"/>
    </location>
</feature>
<name>A0A9X3NFV2_9ACTN</name>
<dbReference type="InterPro" id="IPR016032">
    <property type="entry name" value="Sig_transdc_resp-reg_C-effctor"/>
</dbReference>
<dbReference type="InterPro" id="IPR041664">
    <property type="entry name" value="AAA_16"/>
</dbReference>
<dbReference type="InterPro" id="IPR011990">
    <property type="entry name" value="TPR-like_helical_dom_sf"/>
</dbReference>
<dbReference type="Pfam" id="PF00486">
    <property type="entry name" value="Trans_reg_C"/>
    <property type="match status" value="1"/>
</dbReference>
<comment type="caution">
    <text evidence="8">The sequence shown here is derived from an EMBL/GenBank/DDBJ whole genome shotgun (WGS) entry which is preliminary data.</text>
</comment>
<dbReference type="InterPro" id="IPR036388">
    <property type="entry name" value="WH-like_DNA-bd_sf"/>
</dbReference>
<feature type="compositionally biased region" description="Low complexity" evidence="6">
    <location>
        <begin position="741"/>
        <end position="756"/>
    </location>
</feature>
<dbReference type="Pfam" id="PF13191">
    <property type="entry name" value="AAA_16"/>
    <property type="match status" value="1"/>
</dbReference>
<dbReference type="CDD" id="cd15831">
    <property type="entry name" value="BTAD"/>
    <property type="match status" value="1"/>
</dbReference>
<dbReference type="SMART" id="SM00862">
    <property type="entry name" value="Trans_reg_C"/>
    <property type="match status" value="1"/>
</dbReference>
<gene>
    <name evidence="8" type="ORF">OJ997_33785</name>
</gene>
<dbReference type="AlphaFoldDB" id="A0A9X3NFV2"/>
<feature type="non-terminal residue" evidence="8">
    <location>
        <position position="784"/>
    </location>
</feature>
<dbReference type="CDD" id="cd00383">
    <property type="entry name" value="trans_reg_C"/>
    <property type="match status" value="1"/>
</dbReference>
<evidence type="ECO:0000256" key="6">
    <source>
        <dbReference type="SAM" id="MobiDB-lite"/>
    </source>
</evidence>
<dbReference type="GO" id="GO:0006355">
    <property type="term" value="P:regulation of DNA-templated transcription"/>
    <property type="evidence" value="ECO:0007669"/>
    <property type="project" value="InterPro"/>
</dbReference>